<dbReference type="EMBL" id="CYZN01000051">
    <property type="protein sequence ID" value="CUO75365.1"/>
    <property type="molecule type" value="Genomic_DNA"/>
</dbReference>
<dbReference type="eggNOG" id="COG3209">
    <property type="taxonomic scope" value="Bacteria"/>
</dbReference>
<evidence type="ECO:0000313" key="3">
    <source>
        <dbReference type="Proteomes" id="UP000095431"/>
    </source>
</evidence>
<evidence type="ECO:0000256" key="1">
    <source>
        <dbReference type="SAM" id="SignalP"/>
    </source>
</evidence>
<name>A0A174HR87_9FIRM</name>
<evidence type="ECO:0000313" key="2">
    <source>
        <dbReference type="EMBL" id="CUO75365.1"/>
    </source>
</evidence>
<sequence length="1304" mass="140921">MTKIKNTKKGMAKKTLSMSLVVAMLATSNVPVWAAEFSDGSDVAVTSDAEASVAETFSDDVTETPVVEDTTDNTAVATAAEVSSDSFSVTPEFTDNANNAIKDNAVTWGTTVKAKFKVTAKDNKAIDSNIKFHYAWKVNGTADSATDIETPTNEQTVTRATVAAEAGKTLTLFVYATDSNDNNRTVWSYTSEGIAVKAIDVSQVYLSASVDGTHTYNGKPQEIASSDITLTLNDGKQTHETVKANAATVGANFKVVQSGDHTNATKKATVTLVPQADGYTGQISTTYEIEPKTLDGTNDKLISEHMEATLLTSAFTYTGKVIRVKKDDIKLIDKETKEDLSNYIYADKDGYVSISAGNANNLATNVDDVAYARINLIIGTPETGKFKNYNITAEGDNHRTIETTNTFKVTSRDLSDVNVSIKAKTYNDKKKVTIDKNDITFTDKNGNTLDLYKDVVITVPDNATDIGSYKVTITPKELNKNVTGTTTADFNIVGTDISGGTFANEKNGKLDNKEYTGEQIVITKDDLGTLTIGGKAVSPTLYELVNGTNTNVEDGGYVIVKGLGDYAGSEKKITFAINPAVISEVKVTNEKVEKLDTTDFSDYKDSMKLVVKAKNGAKPAKEFTLVEGKDYKVKYECKEGNIIGKDVTATVEITNKNFINKNVTLSDTSTLTAKTIKSENIKLKETNFTYTGKAVEPKFDVVIDGKVINPQYYTATYSNNLNAGTATLTVKGDGTHYSDVEAKITYEIKPANAADLKAVIGSKEYTGYSIEVSASDIDLTLKGNPIDVASNFTLTSGENIQIGEGTVTLTPKNGNFTGTLTATFQISGEMLNEGGKFTFYDENGIKVASPSFTYNGKEHQYTKTTFTYFDSNKKLTEGQDYEIKYVDNVYGKEGKYTSEFPKAQYVAVIAVAKGKYASSKTNDYGLKDGIYTDAEGNKITNVMAVTYIKLNQLSVVKSNVSVSNGVYAGGLPVKPVVNVVVNGVTLKEGQDYDLDVSSNTDVANATISNSLDVTVKPKNGYTTSAPDDLKFKWGIDKFNLANANVTVDGDKVTVKCGRVDVETSEYTVEKKDGKVTVTAKKDSKNYTGSKTVDAATQDQKPAAPMISSVKVVGNKATAILSGDSEGAAGYDYVISTDRDCITNKDYDSINKNQVQTSTTFKYVQQGTYYAYCHAWKRDENGKKVFSDWSNAYPFVVSAITPDAPVITNVKVSGSTIKVTYKAAANATGYDVVLGTGSKKENGETRPYNYGAHKKLNLKEGTVTATFKNVPKGTWVVGMHAFNRTSEDGKKVFSPWSNLKKATVK</sequence>
<proteinExistence type="predicted"/>
<protein>
    <submittedName>
        <fullName evidence="2">Uncharacterized protein</fullName>
    </submittedName>
</protein>
<gene>
    <name evidence="2" type="ORF">ERS852478_03802</name>
</gene>
<dbReference type="Proteomes" id="UP000095431">
    <property type="component" value="Unassembled WGS sequence"/>
</dbReference>
<organism evidence="2 3">
    <name type="scientific">Blautia wexlerae</name>
    <dbReference type="NCBI Taxonomy" id="418240"/>
    <lineage>
        <taxon>Bacteria</taxon>
        <taxon>Bacillati</taxon>
        <taxon>Bacillota</taxon>
        <taxon>Clostridia</taxon>
        <taxon>Lachnospirales</taxon>
        <taxon>Lachnospiraceae</taxon>
        <taxon>Blautia</taxon>
    </lineage>
</organism>
<feature type="signal peptide" evidence="1">
    <location>
        <begin position="1"/>
        <end position="34"/>
    </location>
</feature>
<feature type="chain" id="PRO_5008023665" evidence="1">
    <location>
        <begin position="35"/>
        <end position="1304"/>
    </location>
</feature>
<reference evidence="2 3" key="1">
    <citation type="submission" date="2015-09" db="EMBL/GenBank/DDBJ databases">
        <authorList>
            <consortium name="Pathogen Informatics"/>
        </authorList>
    </citation>
    <scope>NUCLEOTIDE SEQUENCE [LARGE SCALE GENOMIC DNA]</scope>
    <source>
        <strain evidence="2 3">2789STDY5834863</strain>
    </source>
</reference>
<dbReference type="RefSeq" id="WP_055201533.1">
    <property type="nucleotide sequence ID" value="NZ_BTHH01000054.1"/>
</dbReference>
<keyword evidence="1" id="KW-0732">Signal</keyword>
<accession>A0A174HR87</accession>